<dbReference type="EMBL" id="GANO01001932">
    <property type="protein sequence ID" value="JAB57939.1"/>
    <property type="molecule type" value="mRNA"/>
</dbReference>
<dbReference type="InterPro" id="IPR039994">
    <property type="entry name" value="NO66-like"/>
</dbReference>
<evidence type="ECO:0000256" key="1">
    <source>
        <dbReference type="ARBA" id="ARBA00004123"/>
    </source>
</evidence>
<feature type="compositionally biased region" description="Basic residues" evidence="15">
    <location>
        <begin position="1"/>
        <end position="13"/>
    </location>
</feature>
<feature type="non-terminal residue" evidence="17">
    <location>
        <position position="1"/>
    </location>
</feature>
<evidence type="ECO:0000256" key="4">
    <source>
        <dbReference type="ARBA" id="ARBA00022723"/>
    </source>
</evidence>
<accession>U5ETG2</accession>
<keyword evidence="10 14" id="KW-0804">Transcription</keyword>
<dbReference type="FunFam" id="2.60.120.650:FF:000013">
    <property type="entry name" value="Ribosomal oxygenase 1"/>
    <property type="match status" value="1"/>
</dbReference>
<dbReference type="FunFam" id="3.90.930.40:FF:000001">
    <property type="entry name" value="ribosomal oxygenase 1 isoform X1"/>
    <property type="match status" value="1"/>
</dbReference>
<reference evidence="17" key="1">
    <citation type="journal article" date="2014" name="Insect Biochem. Mol. Biol.">
        <title>An insight into the sialome of the frog biting fly, Corethrella appendiculata.</title>
        <authorList>
            <person name="Ribeiro J.M.C."/>
            <person name="Chagas A.C."/>
            <person name="Pham V.M."/>
            <person name="Lounibos L.P."/>
            <person name="Calvo E."/>
        </authorList>
    </citation>
    <scope>NUCLEOTIDE SEQUENCE</scope>
    <source>
        <tissue evidence="17">Salivary glands</tissue>
    </source>
</reference>
<evidence type="ECO:0000256" key="3">
    <source>
        <dbReference type="ARBA" id="ARBA00022491"/>
    </source>
</evidence>
<evidence type="ECO:0000313" key="17">
    <source>
        <dbReference type="EMBL" id="JAB57939.1"/>
    </source>
</evidence>
<keyword evidence="6 14" id="KW-0223">Dioxygenase</keyword>
<dbReference type="Pfam" id="PF21233">
    <property type="entry name" value="WHD_RIOX1"/>
    <property type="match status" value="1"/>
</dbReference>
<proteinExistence type="evidence at transcript level"/>
<dbReference type="InterPro" id="IPR049043">
    <property type="entry name" value="WHD_RIOX1"/>
</dbReference>
<dbReference type="SUPFAM" id="SSF51197">
    <property type="entry name" value="Clavaminate synthase-like"/>
    <property type="match status" value="1"/>
</dbReference>
<dbReference type="GO" id="GO:0045471">
    <property type="term" value="P:response to ethanol"/>
    <property type="evidence" value="ECO:0007669"/>
    <property type="project" value="UniProtKB-ARBA"/>
</dbReference>
<dbReference type="GO" id="GO:0140680">
    <property type="term" value="F:histone H3K36me/H3K36me2 demethylase activity"/>
    <property type="evidence" value="ECO:0007669"/>
    <property type="project" value="UniProtKB-EC"/>
</dbReference>
<evidence type="ECO:0000256" key="10">
    <source>
        <dbReference type="ARBA" id="ARBA00023163"/>
    </source>
</evidence>
<feature type="region of interest" description="Disordered" evidence="15">
    <location>
        <begin position="1"/>
        <end position="68"/>
    </location>
</feature>
<evidence type="ECO:0000256" key="11">
    <source>
        <dbReference type="ARBA" id="ARBA00023242"/>
    </source>
</evidence>
<evidence type="ECO:0000256" key="7">
    <source>
        <dbReference type="ARBA" id="ARBA00023002"/>
    </source>
</evidence>
<dbReference type="GO" id="GO:0005730">
    <property type="term" value="C:nucleolus"/>
    <property type="evidence" value="ECO:0007669"/>
    <property type="project" value="TreeGrafter"/>
</dbReference>
<keyword evidence="9 14" id="KW-0805">Transcription regulation</keyword>
<dbReference type="Gene3D" id="1.10.10.1500">
    <property type="entry name" value="JmjC domain-containing ribosomal oxygenase (ROX), dimer domain"/>
    <property type="match status" value="1"/>
</dbReference>
<evidence type="ECO:0000256" key="2">
    <source>
        <dbReference type="ARBA" id="ARBA00010309"/>
    </source>
</evidence>
<dbReference type="FunFam" id="1.10.10.1500:FF:000001">
    <property type="entry name" value="ribosomal oxygenase 1 isoform X1"/>
    <property type="match status" value="1"/>
</dbReference>
<comment type="function">
    <text evidence="12">Oxygenase that can act as both a histone lysine demethylase and a ribosomal histidine hydroxylase. Specifically demethylates 'Lys-4' (H3K4me) and 'Lys-36' (H3K36me) of histone H3, thereby playing a central role in histone code.</text>
</comment>
<organism evidence="17">
    <name type="scientific">Corethrella appendiculata</name>
    <dbReference type="NCBI Taxonomy" id="1370023"/>
    <lineage>
        <taxon>Eukaryota</taxon>
        <taxon>Metazoa</taxon>
        <taxon>Ecdysozoa</taxon>
        <taxon>Arthropoda</taxon>
        <taxon>Hexapoda</taxon>
        <taxon>Insecta</taxon>
        <taxon>Pterygota</taxon>
        <taxon>Neoptera</taxon>
        <taxon>Endopterygota</taxon>
        <taxon>Diptera</taxon>
        <taxon>Nematocera</taxon>
        <taxon>Culicoidea</taxon>
        <taxon>Chaoboridae</taxon>
        <taxon>Corethrella</taxon>
    </lineage>
</organism>
<comment type="similarity">
    <text evidence="2">Belongs to the ROX family. NO66 subfamily.</text>
</comment>
<evidence type="ECO:0000256" key="8">
    <source>
        <dbReference type="ARBA" id="ARBA00023004"/>
    </source>
</evidence>
<dbReference type="PANTHER" id="PTHR13096:SF8">
    <property type="entry name" value="RIBOSOMAL OXYGENASE 1"/>
    <property type="match status" value="1"/>
</dbReference>
<evidence type="ECO:0000256" key="15">
    <source>
        <dbReference type="SAM" id="MobiDB-lite"/>
    </source>
</evidence>
<keyword evidence="3" id="KW-0678">Repressor</keyword>
<dbReference type="Pfam" id="PF08007">
    <property type="entry name" value="JmjC_2"/>
    <property type="match status" value="1"/>
</dbReference>
<dbReference type="Gene3D" id="3.90.930.40">
    <property type="match status" value="1"/>
</dbReference>
<comment type="cofactor">
    <cofactor evidence="14">
        <name>Fe(2+)</name>
        <dbReference type="ChEBI" id="CHEBI:29033"/>
    </cofactor>
    <text evidence="14">Binds 1 Fe(2+) ion per subunit.</text>
</comment>
<comment type="catalytic activity">
    <reaction evidence="13 14">
        <text>N(6),N(6)-dimethyl-L-lysyl(36)-[histone H3] + 2 2-oxoglutarate + 2 O2 = L-lysyl(36)-[histone H3] + 2 formaldehyde + 2 succinate + 2 CO2</text>
        <dbReference type="Rhea" id="RHEA:42032"/>
        <dbReference type="Rhea" id="RHEA-COMP:9785"/>
        <dbReference type="Rhea" id="RHEA-COMP:9787"/>
        <dbReference type="ChEBI" id="CHEBI:15379"/>
        <dbReference type="ChEBI" id="CHEBI:16526"/>
        <dbReference type="ChEBI" id="CHEBI:16810"/>
        <dbReference type="ChEBI" id="CHEBI:16842"/>
        <dbReference type="ChEBI" id="CHEBI:29969"/>
        <dbReference type="ChEBI" id="CHEBI:30031"/>
        <dbReference type="ChEBI" id="CHEBI:61976"/>
        <dbReference type="EC" id="1.14.11.27"/>
    </reaction>
</comment>
<dbReference type="PANTHER" id="PTHR13096">
    <property type="entry name" value="MINA53 MYC INDUCED NUCLEAR ANTIGEN"/>
    <property type="match status" value="1"/>
</dbReference>
<dbReference type="EC" id="1.14.11.27" evidence="14"/>
<keyword evidence="11 14" id="KW-0539">Nucleus</keyword>
<keyword evidence="7 14" id="KW-0560">Oxidoreductase</keyword>
<dbReference type="Gene3D" id="2.60.120.650">
    <property type="entry name" value="Cupin"/>
    <property type="match status" value="1"/>
</dbReference>
<evidence type="ECO:0000256" key="6">
    <source>
        <dbReference type="ARBA" id="ARBA00022964"/>
    </source>
</evidence>
<dbReference type="InterPro" id="IPR003347">
    <property type="entry name" value="JmjC_dom"/>
</dbReference>
<evidence type="ECO:0000259" key="16">
    <source>
        <dbReference type="PROSITE" id="PS51184"/>
    </source>
</evidence>
<name>U5ETG2_9DIPT</name>
<keyword evidence="4 14" id="KW-0479">Metal-binding</keyword>
<evidence type="ECO:0000256" key="5">
    <source>
        <dbReference type="ARBA" id="ARBA00022853"/>
    </source>
</evidence>
<dbReference type="GO" id="GO:0005506">
    <property type="term" value="F:iron ion binding"/>
    <property type="evidence" value="ECO:0007669"/>
    <property type="project" value="UniProtKB-UniRule"/>
</dbReference>
<dbReference type="AlphaFoldDB" id="U5ETG2"/>
<keyword evidence="5" id="KW-0156">Chromatin regulator</keyword>
<evidence type="ECO:0000256" key="13">
    <source>
        <dbReference type="ARBA" id="ARBA00047915"/>
    </source>
</evidence>
<evidence type="ECO:0000256" key="12">
    <source>
        <dbReference type="ARBA" id="ARBA00025670"/>
    </source>
</evidence>
<protein>
    <recommendedName>
        <fullName evidence="14">Bifunctional lysine-specific demethylase and histidyl-hydroxylase</fullName>
        <ecNumber evidence="14">1.14.11.27</ecNumber>
    </recommendedName>
</protein>
<sequence>KKKNSPKNKRKLQNGKDNSNQQEKRHRLNSSANDAEIEDVFSDTERLNKSLDSSIPTIKKKDKKPNPIKVDLNKKQQKNKKKDSFVEVQFTKPLIKKETSDKVEATNNKKHHHKYTKAIPMPMNVKIECDKNADNSIKIGETQFEWIIEPTKANDFFNENWEKKPLHVKRKDKSYFSHLISRASIDEMLLKNNVEFTKNIDVTSYRDGVRETHNPEGRCLPPAIWEFYEDGCSIRILNPQTFLHPIYEMNVKLQEYFQCMTGANVYLTPPNSQGFAPHYDDIEAFVLQVEGKKHWKVYKPRSEGEQLPRVSSKNFEQSEIGKPILDVVLEAGDLLYFPRGFIHQASTVSGHHSLHVTMSVYQKTCWGDLLEQMLPDALSKAISENVEFRQGLPLSLSRHMGIVNSDKKSYERKMFMEKIKQLVDKIFSEESADNAVDQIYKKYQHDALPPLLTADEKSKTVFGDNYTYEENGLVTPKFEFTETTKVRLLRANILRLVNEEETIRIYYSTDNSKEYHEFEPTFLEVDNDAALGIEFLTNSYPKFMPLSSLPVEEPTDFAYQLWQKGLLILK</sequence>
<evidence type="ECO:0000256" key="14">
    <source>
        <dbReference type="RuleBase" id="RU366061"/>
    </source>
</evidence>
<dbReference type="GO" id="GO:0032453">
    <property type="term" value="F:histone H3K4 demethylase activity"/>
    <property type="evidence" value="ECO:0007669"/>
    <property type="project" value="TreeGrafter"/>
</dbReference>
<comment type="subcellular location">
    <subcellularLocation>
        <location evidence="1 14">Nucleus</location>
    </subcellularLocation>
</comment>
<dbReference type="PROSITE" id="PS51184">
    <property type="entry name" value="JMJC"/>
    <property type="match status" value="1"/>
</dbReference>
<evidence type="ECO:0000256" key="9">
    <source>
        <dbReference type="ARBA" id="ARBA00023015"/>
    </source>
</evidence>
<keyword evidence="8 14" id="KW-0408">Iron</keyword>
<feature type="domain" description="JmjC" evidence="16">
    <location>
        <begin position="238"/>
        <end position="377"/>
    </location>
</feature>